<feature type="non-terminal residue" evidence="1">
    <location>
        <position position="88"/>
    </location>
</feature>
<reference evidence="1" key="1">
    <citation type="submission" date="2020-08" db="EMBL/GenBank/DDBJ databases">
        <title>Genome public.</title>
        <authorList>
            <person name="Liu C."/>
            <person name="Sun Q."/>
        </authorList>
    </citation>
    <scope>NUCLEOTIDE SEQUENCE</scope>
    <source>
        <strain evidence="1">NSJ-32</strain>
    </source>
</reference>
<dbReference type="AlphaFoldDB" id="A0A926DWQ8"/>
<dbReference type="RefSeq" id="WP_249290270.1">
    <property type="nucleotide sequence ID" value="NZ_JACRSQ010000071.1"/>
</dbReference>
<dbReference type="Proteomes" id="UP000657006">
    <property type="component" value="Unassembled WGS sequence"/>
</dbReference>
<dbReference type="EMBL" id="JACRSQ010000071">
    <property type="protein sequence ID" value="MBC8545262.1"/>
    <property type="molecule type" value="Genomic_DNA"/>
</dbReference>
<gene>
    <name evidence="1" type="ORF">H8730_17160</name>
</gene>
<comment type="caution">
    <text evidence="1">The sequence shown here is derived from an EMBL/GenBank/DDBJ whole genome shotgun (WGS) entry which is preliminary data.</text>
</comment>
<evidence type="ECO:0000313" key="2">
    <source>
        <dbReference type="Proteomes" id="UP000657006"/>
    </source>
</evidence>
<accession>A0A926DWQ8</accession>
<keyword evidence="2" id="KW-1185">Reference proteome</keyword>
<protein>
    <submittedName>
        <fullName evidence="1">Uncharacterized protein</fullName>
    </submittedName>
</protein>
<sequence length="88" mass="9780">MQSKRKKQVSAVVAAVLVVAIALSGTYAWQSISQRARNEADGFANPGGRLHDDFNGQNKDIYVENFTDPEDGSPIFARVRLYEYMEIG</sequence>
<evidence type="ECO:0000313" key="1">
    <source>
        <dbReference type="EMBL" id="MBC8545262.1"/>
    </source>
</evidence>
<name>A0A926DWQ8_9FIRM</name>
<proteinExistence type="predicted"/>
<organism evidence="1 2">
    <name type="scientific">Bianquea renquensis</name>
    <dbReference type="NCBI Taxonomy" id="2763661"/>
    <lineage>
        <taxon>Bacteria</taxon>
        <taxon>Bacillati</taxon>
        <taxon>Bacillota</taxon>
        <taxon>Clostridia</taxon>
        <taxon>Eubacteriales</taxon>
        <taxon>Bianqueaceae</taxon>
        <taxon>Bianquea</taxon>
    </lineage>
</organism>